<feature type="transmembrane region" description="Helical" evidence="2">
    <location>
        <begin position="393"/>
        <end position="417"/>
    </location>
</feature>
<sequence length="670" mass="70547">MATLFASPSVRPAHAACGPSDPAACLPNSDVVDCLDPPTPAMPDTGAGSFFLTAPKSNSANEQAVEASLYEDYGYAALQYHTYDLGCGPDGAVAPDALVNTSVANMVLAVSVFTVGLTNTVREHAYDPGSMWGWTDDLVGTASSALYERIFTVLGIVTVVIVGAWLLWSARRGDLSDAASIAGWALLVMIITTAVAAWPMRAAHVADSALTGSLGAVNSALHPGEDRQCGAVRCQDESPPERKASGVVTDVVLFNQWLAGELGSADSATAKKYGEKLYSASAFSWEEAEIIRSDPKRRDDLVKQKQEDWKETAAAIKQEDPDAYEYLTGKQGTARIGSALTALVAALVVAPFDLMASILIIIAFLIIRLAVAFLPAIAVVGILRPASGPLRGLFRTVVAAILNCIIFGVGASVYLLALELITSTASLAGWQQILLIFLTGLVMWLLLRPFRRLTSLAGGNPFNDLVGGLGAVRRRAFGDARQAGLVAAGTLVGSRAADEMDERRSDARPETWSRDRTFVRTGDSPVEADTSTAGTRTATRAGRLADESPVVLAGAVSRPETSGSRAGHGSYPGGTGPGTTDDDVVTPAGSRPPMRVAAGPARPENGAGLDYRDPSYPVRTGGETIPVESDERFVVYRPDSGYRTVEPDIRPESRPSPRESADAAAGSRPE</sequence>
<comment type="caution">
    <text evidence="3">The sequence shown here is derived from an EMBL/GenBank/DDBJ whole genome shotgun (WGS) entry which is preliminary data.</text>
</comment>
<accession>A0ABP6SQX6</accession>
<feature type="transmembrane region" description="Helical" evidence="2">
    <location>
        <begin position="334"/>
        <end position="352"/>
    </location>
</feature>
<keyword evidence="2" id="KW-1133">Transmembrane helix</keyword>
<feature type="transmembrane region" description="Helical" evidence="2">
    <location>
        <begin position="180"/>
        <end position="198"/>
    </location>
</feature>
<name>A0ABP6SQX6_9ACTN</name>
<dbReference type="Proteomes" id="UP001501676">
    <property type="component" value="Unassembled WGS sequence"/>
</dbReference>
<evidence type="ECO:0008006" key="5">
    <source>
        <dbReference type="Google" id="ProtNLM"/>
    </source>
</evidence>
<feature type="transmembrane region" description="Helical" evidence="2">
    <location>
        <begin position="150"/>
        <end position="168"/>
    </location>
</feature>
<feature type="region of interest" description="Disordered" evidence="1">
    <location>
        <begin position="556"/>
        <end position="670"/>
    </location>
</feature>
<feature type="compositionally biased region" description="Basic and acidic residues" evidence="1">
    <location>
        <begin position="645"/>
        <end position="661"/>
    </location>
</feature>
<feature type="transmembrane region" description="Helical" evidence="2">
    <location>
        <begin position="358"/>
        <end position="381"/>
    </location>
</feature>
<organism evidence="3 4">
    <name type="scientific">Cryptosporangium minutisporangium</name>
    <dbReference type="NCBI Taxonomy" id="113569"/>
    <lineage>
        <taxon>Bacteria</taxon>
        <taxon>Bacillati</taxon>
        <taxon>Actinomycetota</taxon>
        <taxon>Actinomycetes</taxon>
        <taxon>Cryptosporangiales</taxon>
        <taxon>Cryptosporangiaceae</taxon>
        <taxon>Cryptosporangium</taxon>
    </lineage>
</organism>
<evidence type="ECO:0000256" key="2">
    <source>
        <dbReference type="SAM" id="Phobius"/>
    </source>
</evidence>
<proteinExistence type="predicted"/>
<feature type="transmembrane region" description="Helical" evidence="2">
    <location>
        <begin position="429"/>
        <end position="447"/>
    </location>
</feature>
<reference evidence="4" key="1">
    <citation type="journal article" date="2019" name="Int. J. Syst. Evol. Microbiol.">
        <title>The Global Catalogue of Microorganisms (GCM) 10K type strain sequencing project: providing services to taxonomists for standard genome sequencing and annotation.</title>
        <authorList>
            <consortium name="The Broad Institute Genomics Platform"/>
            <consortium name="The Broad Institute Genome Sequencing Center for Infectious Disease"/>
            <person name="Wu L."/>
            <person name="Ma J."/>
        </authorList>
    </citation>
    <scope>NUCLEOTIDE SEQUENCE [LARGE SCALE GENOMIC DNA]</scope>
    <source>
        <strain evidence="4">JCM 9458</strain>
    </source>
</reference>
<evidence type="ECO:0000313" key="3">
    <source>
        <dbReference type="EMBL" id="GAA3382747.1"/>
    </source>
</evidence>
<keyword evidence="4" id="KW-1185">Reference proteome</keyword>
<evidence type="ECO:0000256" key="1">
    <source>
        <dbReference type="SAM" id="MobiDB-lite"/>
    </source>
</evidence>
<protein>
    <recommendedName>
        <fullName evidence="5">MFS transporter</fullName>
    </recommendedName>
</protein>
<gene>
    <name evidence="3" type="ORF">GCM10020369_05840</name>
</gene>
<keyword evidence="2" id="KW-0812">Transmembrane</keyword>
<evidence type="ECO:0000313" key="4">
    <source>
        <dbReference type="Proteomes" id="UP001501676"/>
    </source>
</evidence>
<dbReference type="EMBL" id="BAAAYN010000004">
    <property type="protein sequence ID" value="GAA3382747.1"/>
    <property type="molecule type" value="Genomic_DNA"/>
</dbReference>
<keyword evidence="2" id="KW-0472">Membrane</keyword>